<gene>
    <name evidence="1" type="ORF">GAGA_0251</name>
</gene>
<name>A0ABQ0I1C2_9ALTE</name>
<reference evidence="1 2" key="1">
    <citation type="journal article" date="2014" name="Environ. Microbiol.">
        <title>Comparative genomics of the marine bacterial genus Glaciecola reveals the high degree of genomic diversity and genomic characteristic for cold adaptation.</title>
        <authorList>
            <person name="Qin Q.L."/>
            <person name="Xie B.B."/>
            <person name="Yu Y."/>
            <person name="Shu Y.L."/>
            <person name="Rong J.C."/>
            <person name="Zhang Y.J."/>
            <person name="Zhao D.L."/>
            <person name="Chen X.L."/>
            <person name="Zhang X.Y."/>
            <person name="Chen B."/>
            <person name="Zhou B.C."/>
            <person name="Zhang Y.Z."/>
        </authorList>
    </citation>
    <scope>NUCLEOTIDE SEQUENCE [LARGE SCALE GENOMIC DNA]</scope>
    <source>
        <strain evidence="1 2">NO2</strain>
    </source>
</reference>
<sequence length="47" mass="5348">MKVAASSVVISFIGNPFSLLSVDIICRLMALPRDETQIKREYYLCKQ</sequence>
<proteinExistence type="predicted"/>
<dbReference type="EMBL" id="BAEK01000006">
    <property type="protein sequence ID" value="GAC03116.1"/>
    <property type="molecule type" value="Genomic_DNA"/>
</dbReference>
<comment type="caution">
    <text evidence="1">The sequence shown here is derived from an EMBL/GenBank/DDBJ whole genome shotgun (WGS) entry which is preliminary data.</text>
</comment>
<dbReference type="Proteomes" id="UP000008372">
    <property type="component" value="Unassembled WGS sequence"/>
</dbReference>
<accession>A0ABQ0I1C2</accession>
<evidence type="ECO:0000313" key="2">
    <source>
        <dbReference type="Proteomes" id="UP000008372"/>
    </source>
</evidence>
<keyword evidence="2" id="KW-1185">Reference proteome</keyword>
<protein>
    <submittedName>
        <fullName evidence="1">Uncharacterized protein</fullName>
    </submittedName>
</protein>
<organism evidence="1 2">
    <name type="scientific">Paraglaciecola agarilytica NO2</name>
    <dbReference type="NCBI Taxonomy" id="1125747"/>
    <lineage>
        <taxon>Bacteria</taxon>
        <taxon>Pseudomonadati</taxon>
        <taxon>Pseudomonadota</taxon>
        <taxon>Gammaproteobacteria</taxon>
        <taxon>Alteromonadales</taxon>
        <taxon>Alteromonadaceae</taxon>
        <taxon>Paraglaciecola</taxon>
    </lineage>
</organism>
<evidence type="ECO:0000313" key="1">
    <source>
        <dbReference type="EMBL" id="GAC03116.1"/>
    </source>
</evidence>